<accession>M5GAJ1</accession>
<dbReference type="EMBL" id="JH795860">
    <property type="protein sequence ID" value="EJU02972.1"/>
    <property type="molecule type" value="Genomic_DNA"/>
</dbReference>
<feature type="region of interest" description="Disordered" evidence="1">
    <location>
        <begin position="22"/>
        <end position="41"/>
    </location>
</feature>
<dbReference type="RefSeq" id="XP_040629866.1">
    <property type="nucleotide sequence ID" value="XM_040768210.1"/>
</dbReference>
<dbReference type="OrthoDB" id="10535035at2759"/>
<name>M5GAJ1_DACPD</name>
<feature type="region of interest" description="Disordered" evidence="1">
    <location>
        <begin position="99"/>
        <end position="176"/>
    </location>
</feature>
<organism evidence="2 3">
    <name type="scientific">Dacryopinax primogenitus (strain DJM 731)</name>
    <name type="common">Brown rot fungus</name>
    <dbReference type="NCBI Taxonomy" id="1858805"/>
    <lineage>
        <taxon>Eukaryota</taxon>
        <taxon>Fungi</taxon>
        <taxon>Dikarya</taxon>
        <taxon>Basidiomycota</taxon>
        <taxon>Agaricomycotina</taxon>
        <taxon>Dacrymycetes</taxon>
        <taxon>Dacrymycetales</taxon>
        <taxon>Dacrymycetaceae</taxon>
        <taxon>Dacryopinax</taxon>
    </lineage>
</organism>
<proteinExistence type="predicted"/>
<evidence type="ECO:0000313" key="3">
    <source>
        <dbReference type="Proteomes" id="UP000030653"/>
    </source>
</evidence>
<dbReference type="GeneID" id="63683272"/>
<evidence type="ECO:0000313" key="2">
    <source>
        <dbReference type="EMBL" id="EJU02972.1"/>
    </source>
</evidence>
<keyword evidence="3" id="KW-1185">Reference proteome</keyword>
<feature type="compositionally biased region" description="Low complexity" evidence="1">
    <location>
        <begin position="103"/>
        <end position="121"/>
    </location>
</feature>
<protein>
    <submittedName>
        <fullName evidence="2">Uncharacterized protein</fullName>
    </submittedName>
</protein>
<evidence type="ECO:0000256" key="1">
    <source>
        <dbReference type="SAM" id="MobiDB-lite"/>
    </source>
</evidence>
<gene>
    <name evidence="2" type="ORF">DACRYDRAFT_106149</name>
</gene>
<dbReference type="AlphaFoldDB" id="M5GAJ1"/>
<feature type="compositionally biased region" description="Low complexity" evidence="1">
    <location>
        <begin position="141"/>
        <end position="158"/>
    </location>
</feature>
<dbReference type="HOGENOM" id="CLU_1065677_0_0_1"/>
<sequence>MPAAKPYKLSTSGLLSPSYPSSYNGMHRPTPVQSSSWLPTPPLLDLDALDRELETISQKSTTTSLRASLHAELDAEIDEILRSPAARAAWEDVQDDMDSIVPSSPWSSLSSRRSSRSSRSSVGDRPAVYPDPIGTPPRKPASTSSEASSSEPVTPSSSHACSPVKAPERRKVEKREEDHPCVPFWRHCTPSHLLTLEHFTALMLSNGLSLVSQDWRKMDVSEMEKERTRRVWEGLLEQYAALKAYRVSRGYTAEELLEELM</sequence>
<feature type="compositionally biased region" description="Basic and acidic residues" evidence="1">
    <location>
        <begin position="166"/>
        <end position="176"/>
    </location>
</feature>
<dbReference type="Proteomes" id="UP000030653">
    <property type="component" value="Unassembled WGS sequence"/>
</dbReference>
<reference evidence="2 3" key="1">
    <citation type="journal article" date="2012" name="Science">
        <title>The Paleozoic origin of enzymatic lignin decomposition reconstructed from 31 fungal genomes.</title>
        <authorList>
            <person name="Floudas D."/>
            <person name="Binder M."/>
            <person name="Riley R."/>
            <person name="Barry K."/>
            <person name="Blanchette R.A."/>
            <person name="Henrissat B."/>
            <person name="Martinez A.T."/>
            <person name="Otillar R."/>
            <person name="Spatafora J.W."/>
            <person name="Yadav J.S."/>
            <person name="Aerts A."/>
            <person name="Benoit I."/>
            <person name="Boyd A."/>
            <person name="Carlson A."/>
            <person name="Copeland A."/>
            <person name="Coutinho P.M."/>
            <person name="de Vries R.P."/>
            <person name="Ferreira P."/>
            <person name="Findley K."/>
            <person name="Foster B."/>
            <person name="Gaskell J."/>
            <person name="Glotzer D."/>
            <person name="Gorecki P."/>
            <person name="Heitman J."/>
            <person name="Hesse C."/>
            <person name="Hori C."/>
            <person name="Igarashi K."/>
            <person name="Jurgens J.A."/>
            <person name="Kallen N."/>
            <person name="Kersten P."/>
            <person name="Kohler A."/>
            <person name="Kuees U."/>
            <person name="Kumar T.K.A."/>
            <person name="Kuo A."/>
            <person name="LaButti K."/>
            <person name="Larrondo L.F."/>
            <person name="Lindquist E."/>
            <person name="Ling A."/>
            <person name="Lombard V."/>
            <person name="Lucas S."/>
            <person name="Lundell T."/>
            <person name="Martin R."/>
            <person name="McLaughlin D.J."/>
            <person name="Morgenstern I."/>
            <person name="Morin E."/>
            <person name="Murat C."/>
            <person name="Nagy L.G."/>
            <person name="Nolan M."/>
            <person name="Ohm R.A."/>
            <person name="Patyshakuliyeva A."/>
            <person name="Rokas A."/>
            <person name="Ruiz-Duenas F.J."/>
            <person name="Sabat G."/>
            <person name="Salamov A."/>
            <person name="Samejima M."/>
            <person name="Schmutz J."/>
            <person name="Slot J.C."/>
            <person name="St John F."/>
            <person name="Stenlid J."/>
            <person name="Sun H."/>
            <person name="Sun S."/>
            <person name="Syed K."/>
            <person name="Tsang A."/>
            <person name="Wiebenga A."/>
            <person name="Young D."/>
            <person name="Pisabarro A."/>
            <person name="Eastwood D.C."/>
            <person name="Martin F."/>
            <person name="Cullen D."/>
            <person name="Grigoriev I.V."/>
            <person name="Hibbett D.S."/>
        </authorList>
    </citation>
    <scope>NUCLEOTIDE SEQUENCE [LARGE SCALE GENOMIC DNA]</scope>
    <source>
        <strain evidence="2 3">DJM-731 SS1</strain>
    </source>
</reference>